<dbReference type="SFLD" id="SFLDS00003">
    <property type="entry name" value="Haloacid_Dehalogenase"/>
    <property type="match status" value="1"/>
</dbReference>
<evidence type="ECO:0000313" key="2">
    <source>
        <dbReference type="EMBL" id="MBI9114144.1"/>
    </source>
</evidence>
<dbReference type="NCBIfam" id="TIGR01549">
    <property type="entry name" value="HAD-SF-IA-v1"/>
    <property type="match status" value="2"/>
</dbReference>
<dbReference type="AlphaFoldDB" id="A0A934IC38"/>
<dbReference type="GO" id="GO:0008967">
    <property type="term" value="F:phosphoglycolate phosphatase activity"/>
    <property type="evidence" value="ECO:0007669"/>
    <property type="project" value="TreeGrafter"/>
</dbReference>
<evidence type="ECO:0000313" key="3">
    <source>
        <dbReference type="Proteomes" id="UP000602087"/>
    </source>
</evidence>
<dbReference type="InterPro" id="IPR050155">
    <property type="entry name" value="HAD-like_hydrolase_sf"/>
</dbReference>
<dbReference type="Pfam" id="PF00702">
    <property type="entry name" value="Hydrolase"/>
    <property type="match status" value="2"/>
</dbReference>
<dbReference type="PANTHER" id="PTHR43434">
    <property type="entry name" value="PHOSPHOGLYCOLATE PHOSPHATASE"/>
    <property type="match status" value="1"/>
</dbReference>
<accession>A0A934IC38</accession>
<dbReference type="InterPro" id="IPR036412">
    <property type="entry name" value="HAD-like_sf"/>
</dbReference>
<reference evidence="2" key="1">
    <citation type="submission" date="2020-12" db="EMBL/GenBank/DDBJ databases">
        <title>Sanguibacter suaedae sp. nov., isolated from Suaeda aralocaspica.</title>
        <authorList>
            <person name="Ma Q."/>
        </authorList>
    </citation>
    <scope>NUCLEOTIDE SEQUENCE</scope>
    <source>
        <strain evidence="2">YZGR15</strain>
    </source>
</reference>
<proteinExistence type="predicted"/>
<dbReference type="InterPro" id="IPR006439">
    <property type="entry name" value="HAD-SF_hydro_IA"/>
</dbReference>
<dbReference type="Gene3D" id="3.40.50.1000">
    <property type="entry name" value="HAD superfamily/HAD-like"/>
    <property type="match status" value="2"/>
</dbReference>
<name>A0A934IC38_9MICO</name>
<gene>
    <name evidence="2" type="ORF">JAV76_03840</name>
</gene>
<comment type="caution">
    <text evidence="2">The sequence shown here is derived from an EMBL/GenBank/DDBJ whole genome shotgun (WGS) entry which is preliminary data.</text>
</comment>
<dbReference type="EMBL" id="JAEINH010000002">
    <property type="protein sequence ID" value="MBI9114144.1"/>
    <property type="molecule type" value="Genomic_DNA"/>
</dbReference>
<dbReference type="PANTHER" id="PTHR43434:SF1">
    <property type="entry name" value="PHOSPHOGLYCOLATE PHOSPHATASE"/>
    <property type="match status" value="1"/>
</dbReference>
<sequence length="571" mass="60964">MTLQTPPIVPGSRPAPDHRPAVLRRAPAALLLDFGGVVFETRRRTDAAEAVVGRWTARLAAAGHTCPSERLLAALLAGRAALKDWKNAAGRRLEPREMTHREIVRDFLASDLPATVRQVLECDATEVLAEMSVLLSDHVVRPGVRELLAHAQDRGIPVGIVSNAHAGLAHRRLLAQHGLDALVAVQAYSDEIGIRKPHPGTIHRTATALGTTADRCWYVGDTQDRDVVAGRRAGVGAVLVTRHRHTDTPPYPVSVVADAVLETPEGVLDLLRRTLDEQPPEPSAAAVGALPARSAGPSRGRPPAALLLDHGGVVVTSTPDPEAADAFARALSDTLARAGHVVPADRVARSIAHARRTYHAWKADLSDGDVVPETTPQEFWAAATTGWPAGAQELVRLEAVDLMARHARTKSRARLRDGVDDLLTEAARLGVPVAVVSNTVSGRVVRERLHHHGLLERLAVVVCSDEVGRRKPDPELPRTALRALGVDPLDAWFVGDKPHRDALAARRADVGTVVLVRGGSTTDAPLDEALDARASGGTALADHVVDDIHGLLALLTRASKPATPTHTPHER</sequence>
<evidence type="ECO:0000256" key="1">
    <source>
        <dbReference type="SAM" id="MobiDB-lite"/>
    </source>
</evidence>
<dbReference type="Proteomes" id="UP000602087">
    <property type="component" value="Unassembled WGS sequence"/>
</dbReference>
<organism evidence="2 3">
    <name type="scientific">Sanguibacter suaedae</name>
    <dbReference type="NCBI Taxonomy" id="2795737"/>
    <lineage>
        <taxon>Bacteria</taxon>
        <taxon>Bacillati</taxon>
        <taxon>Actinomycetota</taxon>
        <taxon>Actinomycetes</taxon>
        <taxon>Micrococcales</taxon>
        <taxon>Sanguibacteraceae</taxon>
        <taxon>Sanguibacter</taxon>
    </lineage>
</organism>
<protein>
    <submittedName>
        <fullName evidence="2">HAD family hydrolase</fullName>
    </submittedName>
</protein>
<keyword evidence="3" id="KW-1185">Reference proteome</keyword>
<dbReference type="SUPFAM" id="SSF56784">
    <property type="entry name" value="HAD-like"/>
    <property type="match status" value="2"/>
</dbReference>
<feature type="region of interest" description="Disordered" evidence="1">
    <location>
        <begin position="277"/>
        <end position="302"/>
    </location>
</feature>
<dbReference type="GO" id="GO:0006281">
    <property type="term" value="P:DNA repair"/>
    <property type="evidence" value="ECO:0007669"/>
    <property type="project" value="TreeGrafter"/>
</dbReference>
<dbReference type="SFLD" id="SFLDG01129">
    <property type="entry name" value="C1.5:_HAD__Beta-PGM__Phosphata"/>
    <property type="match status" value="1"/>
</dbReference>
<dbReference type="InterPro" id="IPR023214">
    <property type="entry name" value="HAD_sf"/>
</dbReference>
<dbReference type="GO" id="GO:0005829">
    <property type="term" value="C:cytosol"/>
    <property type="evidence" value="ECO:0007669"/>
    <property type="project" value="TreeGrafter"/>
</dbReference>
<dbReference type="RefSeq" id="WP_198732680.1">
    <property type="nucleotide sequence ID" value="NZ_JAEINH010000002.1"/>
</dbReference>
<keyword evidence="2" id="KW-0378">Hydrolase</keyword>